<dbReference type="EMBL" id="BAAAZG010000019">
    <property type="protein sequence ID" value="GAA4074540.1"/>
    <property type="molecule type" value="Genomic_DNA"/>
</dbReference>
<accession>A0ABP7VU63</accession>
<dbReference type="Pfam" id="PF04149">
    <property type="entry name" value="DUF397"/>
    <property type="match status" value="1"/>
</dbReference>
<sequence>MTRQYTHWRKSRHSEPNGHCVEVGRADDGTIGIRDTKQHGTGPTLEFTPAEWAAFVRRIRQHEIDA</sequence>
<proteinExistence type="predicted"/>
<evidence type="ECO:0000313" key="3">
    <source>
        <dbReference type="EMBL" id="GAA4074540.1"/>
    </source>
</evidence>
<comment type="caution">
    <text evidence="3">The sequence shown here is derived from an EMBL/GenBank/DDBJ whole genome shotgun (WGS) entry which is preliminary data.</text>
</comment>
<dbReference type="Proteomes" id="UP001500683">
    <property type="component" value="Unassembled WGS sequence"/>
</dbReference>
<feature type="compositionally biased region" description="Basic residues" evidence="1">
    <location>
        <begin position="1"/>
        <end position="12"/>
    </location>
</feature>
<organism evidence="3 4">
    <name type="scientific">Actinomadura miaoliensis</name>
    <dbReference type="NCBI Taxonomy" id="430685"/>
    <lineage>
        <taxon>Bacteria</taxon>
        <taxon>Bacillati</taxon>
        <taxon>Actinomycetota</taxon>
        <taxon>Actinomycetes</taxon>
        <taxon>Streptosporangiales</taxon>
        <taxon>Thermomonosporaceae</taxon>
        <taxon>Actinomadura</taxon>
    </lineage>
</organism>
<evidence type="ECO:0000313" key="4">
    <source>
        <dbReference type="Proteomes" id="UP001500683"/>
    </source>
</evidence>
<reference evidence="4" key="1">
    <citation type="journal article" date="2019" name="Int. J. Syst. Evol. Microbiol.">
        <title>The Global Catalogue of Microorganisms (GCM) 10K type strain sequencing project: providing services to taxonomists for standard genome sequencing and annotation.</title>
        <authorList>
            <consortium name="The Broad Institute Genomics Platform"/>
            <consortium name="The Broad Institute Genome Sequencing Center for Infectious Disease"/>
            <person name="Wu L."/>
            <person name="Ma J."/>
        </authorList>
    </citation>
    <scope>NUCLEOTIDE SEQUENCE [LARGE SCALE GENOMIC DNA]</scope>
    <source>
        <strain evidence="4">JCM 16702</strain>
    </source>
</reference>
<name>A0ABP7VU63_9ACTN</name>
<gene>
    <name evidence="3" type="ORF">GCM10022214_34210</name>
</gene>
<evidence type="ECO:0000256" key="1">
    <source>
        <dbReference type="SAM" id="MobiDB-lite"/>
    </source>
</evidence>
<protein>
    <recommendedName>
        <fullName evidence="2">DUF397 domain-containing protein</fullName>
    </recommendedName>
</protein>
<evidence type="ECO:0000259" key="2">
    <source>
        <dbReference type="Pfam" id="PF04149"/>
    </source>
</evidence>
<feature type="domain" description="DUF397" evidence="2">
    <location>
        <begin position="7"/>
        <end position="60"/>
    </location>
</feature>
<keyword evidence="4" id="KW-1185">Reference proteome</keyword>
<dbReference type="RefSeq" id="WP_344947916.1">
    <property type="nucleotide sequence ID" value="NZ_BAAAZG010000019.1"/>
</dbReference>
<dbReference type="InterPro" id="IPR007278">
    <property type="entry name" value="DUF397"/>
</dbReference>
<feature type="region of interest" description="Disordered" evidence="1">
    <location>
        <begin position="1"/>
        <end position="25"/>
    </location>
</feature>